<evidence type="ECO:0000313" key="3">
    <source>
        <dbReference type="Proteomes" id="UP000651977"/>
    </source>
</evidence>
<reference evidence="3" key="1">
    <citation type="journal article" date="2019" name="Int. J. Syst. Evol. Microbiol.">
        <title>The Global Catalogue of Microorganisms (GCM) 10K type strain sequencing project: providing services to taxonomists for standard genome sequencing and annotation.</title>
        <authorList>
            <consortium name="The Broad Institute Genomics Platform"/>
            <consortium name="The Broad Institute Genome Sequencing Center for Infectious Disease"/>
            <person name="Wu L."/>
            <person name="Ma J."/>
        </authorList>
    </citation>
    <scope>NUCLEOTIDE SEQUENCE [LARGE SCALE GENOMIC DNA]</scope>
    <source>
        <strain evidence="3">CGMCC 1.10131</strain>
    </source>
</reference>
<accession>A0ABQ1I6U6</accession>
<sequence length="701" mass="75764">MLGEAVNRHIDSYRAQSLLLNHNSMWGHRFDVNKLYFDLSGDYMANHKSEQQKIAWLSNGIASGEVKVFKGESFATPPPSNVEGGLPVATVPEIVKTRSASTEESLGHGGQSTEDIREALELYCALPDGSPAANLPYKATLADGTVLKGMLDADGQANIANLEPNNVDVEFGEQPDVAAIAATRAEITGVLDAIIAAERAEGAQVAADYNELNFAQKGIASIGSLLTGLAGALADTAECSYNLIKLGSMQGQLKRALNAGWDAYNVDDDKGWAESFASNWSTNQHQAYVKALGFDPASITKQKLAEAYEIASFISDDSEIQAALVQFVKDFAKAQHHTELTEMGGAAIFDIVLSAILVALSGGTASAAIAVNRVRHLDKLGGLFKKLAKQLKQKARFKTKSGRTGGKVEQQIAKPTGAQVPTDAGKQKPANHKPKRISPVQTIDEAEKRLSRAKDAIAEARASNSPLPKTPYTLEDKLNIVENGLNENVLVRIIETGHSKDSGTIGQVKNGRAVTWTAPMSQVEHADSDAKLILNAFGTRYDPNKNYTMLLIDNQQLAEAGDVVSIIPTFDNINKIIANNPDMGIGPSIAKKVMNEDFAPKYEDFANKAWEAGVDMDDYQERKVFAKSLGHDIDTAELLSERHDIATKISAWEIFTGNGMTRDTNVVEKVAYGPVEVFTYDKNPQQLGKLESLGVIKRIDL</sequence>
<evidence type="ECO:0000313" key="2">
    <source>
        <dbReference type="EMBL" id="GGB22232.1"/>
    </source>
</evidence>
<dbReference type="Proteomes" id="UP000651977">
    <property type="component" value="Unassembled WGS sequence"/>
</dbReference>
<protein>
    <submittedName>
        <fullName evidence="2">Uncharacterized protein</fullName>
    </submittedName>
</protein>
<organism evidence="2 3">
    <name type="scientific">Agarivorans gilvus</name>
    <dbReference type="NCBI Taxonomy" id="680279"/>
    <lineage>
        <taxon>Bacteria</taxon>
        <taxon>Pseudomonadati</taxon>
        <taxon>Pseudomonadota</taxon>
        <taxon>Gammaproteobacteria</taxon>
        <taxon>Alteromonadales</taxon>
        <taxon>Alteromonadaceae</taxon>
        <taxon>Agarivorans</taxon>
    </lineage>
</organism>
<proteinExistence type="predicted"/>
<dbReference type="EMBL" id="BMDY01000059">
    <property type="protein sequence ID" value="GGB22232.1"/>
    <property type="molecule type" value="Genomic_DNA"/>
</dbReference>
<gene>
    <name evidence="2" type="ORF">GCM10007414_39520</name>
</gene>
<comment type="caution">
    <text evidence="2">The sequence shown here is derived from an EMBL/GenBank/DDBJ whole genome shotgun (WGS) entry which is preliminary data.</text>
</comment>
<evidence type="ECO:0000256" key="1">
    <source>
        <dbReference type="SAM" id="MobiDB-lite"/>
    </source>
</evidence>
<name>A0ABQ1I6U6_9ALTE</name>
<feature type="region of interest" description="Disordered" evidence="1">
    <location>
        <begin position="416"/>
        <end position="436"/>
    </location>
</feature>
<keyword evidence="3" id="KW-1185">Reference proteome</keyword>